<dbReference type="SMART" id="SM00062">
    <property type="entry name" value="PBPb"/>
    <property type="match status" value="1"/>
</dbReference>
<dbReference type="PROSITE" id="PS01039">
    <property type="entry name" value="SBP_BACTERIAL_3"/>
    <property type="match status" value="1"/>
</dbReference>
<proteinExistence type="inferred from homology"/>
<dbReference type="STRING" id="1172565.AU508_12390"/>
<dbReference type="SUPFAM" id="SSF53850">
    <property type="entry name" value="Periplasmic binding protein-like II"/>
    <property type="match status" value="1"/>
</dbReference>
<dbReference type="GO" id="GO:0030288">
    <property type="term" value="C:outer membrane-bounded periplasmic space"/>
    <property type="evidence" value="ECO:0007669"/>
    <property type="project" value="UniProtKB-ARBA"/>
</dbReference>
<dbReference type="InterPro" id="IPR018313">
    <property type="entry name" value="SBP_3_CS"/>
</dbReference>
<protein>
    <submittedName>
        <fullName evidence="7">ABC transporter substrate-binding protein</fullName>
    </submittedName>
</protein>
<evidence type="ECO:0000256" key="5">
    <source>
        <dbReference type="SAM" id="SignalP"/>
    </source>
</evidence>
<feature type="chain" id="PRO_5018616988" evidence="5">
    <location>
        <begin position="22"/>
        <end position="260"/>
    </location>
</feature>
<feature type="domain" description="Solute-binding protein family 3/N-terminal" evidence="6">
    <location>
        <begin position="25"/>
        <end position="254"/>
    </location>
</feature>
<dbReference type="EMBL" id="RJUJ01000006">
    <property type="protein sequence ID" value="ROH81223.1"/>
    <property type="molecule type" value="Genomic_DNA"/>
</dbReference>
<organism evidence="7 8">
    <name type="scientific">Lonsdalea populi</name>
    <dbReference type="NCBI Taxonomy" id="1172565"/>
    <lineage>
        <taxon>Bacteria</taxon>
        <taxon>Pseudomonadati</taxon>
        <taxon>Pseudomonadota</taxon>
        <taxon>Gammaproteobacteria</taxon>
        <taxon>Enterobacterales</taxon>
        <taxon>Pectobacteriaceae</taxon>
        <taxon>Lonsdalea</taxon>
    </lineage>
</organism>
<dbReference type="AlphaFoldDB" id="A0A3N0UKZ1"/>
<dbReference type="Pfam" id="PF00497">
    <property type="entry name" value="SBP_bac_3"/>
    <property type="match status" value="1"/>
</dbReference>
<accession>A0A3N0UKZ1</accession>
<evidence type="ECO:0000256" key="1">
    <source>
        <dbReference type="ARBA" id="ARBA00004196"/>
    </source>
</evidence>
<dbReference type="InterPro" id="IPR001638">
    <property type="entry name" value="Solute-binding_3/MltF_N"/>
</dbReference>
<comment type="subcellular location">
    <subcellularLocation>
        <location evidence="1">Cell envelope</location>
    </subcellularLocation>
</comment>
<evidence type="ECO:0000313" key="7">
    <source>
        <dbReference type="EMBL" id="ROH81223.1"/>
    </source>
</evidence>
<sequence>MKKMTSLLLAGCLFTLGAAWAEQTTVRFGLEALYPPFEYKTPEGKLAGFDVDLGHAVCEAANVRCTWTETSFDGLIPALQARKFDVINSAMNVTEKRRQAIDFTDVIYHIPSLLIARADSGLLPAVESLRGKQVGVLQSSVQESYANVHWVPKGVNVVSYQDQDQVYQDLESGRLDATLVMAAAGQSGFLSQPRGKSFAFVGGAVQDESILGRGIAFGLRKGDDALRQRLNTAIAEVKAKGTINELSKKYFGGLDVTVKE</sequence>
<comment type="similarity">
    <text evidence="2 4">Belongs to the bacterial solute-binding protein 3 family.</text>
</comment>
<evidence type="ECO:0000256" key="4">
    <source>
        <dbReference type="RuleBase" id="RU003744"/>
    </source>
</evidence>
<feature type="signal peptide" evidence="5">
    <location>
        <begin position="1"/>
        <end position="21"/>
    </location>
</feature>
<evidence type="ECO:0000259" key="6">
    <source>
        <dbReference type="SMART" id="SM00062"/>
    </source>
</evidence>
<dbReference type="OrthoDB" id="9768183at2"/>
<gene>
    <name evidence="7" type="ORF">EC392_07315</name>
</gene>
<name>A0A3N0UKZ1_9GAMM</name>
<evidence type="ECO:0000313" key="8">
    <source>
        <dbReference type="Proteomes" id="UP000274511"/>
    </source>
</evidence>
<keyword evidence="3 5" id="KW-0732">Signal</keyword>
<reference evidence="7 8" key="1">
    <citation type="submission" date="2018-10" db="EMBL/GenBank/DDBJ databases">
        <title>New species genome.</title>
        <authorList>
            <person name="Li Y."/>
        </authorList>
    </citation>
    <scope>NUCLEOTIDE SEQUENCE [LARGE SCALE GENOMIC DNA]</scope>
    <source>
        <strain evidence="7 8">L6_4B</strain>
    </source>
</reference>
<dbReference type="PANTHER" id="PTHR35936:SF13">
    <property type="entry name" value="HISTIDINE-BINDING PERIPLASMIC PROTEIN"/>
    <property type="match status" value="1"/>
</dbReference>
<dbReference type="Proteomes" id="UP000274511">
    <property type="component" value="Unassembled WGS sequence"/>
</dbReference>
<evidence type="ECO:0000256" key="2">
    <source>
        <dbReference type="ARBA" id="ARBA00010333"/>
    </source>
</evidence>
<dbReference type="PANTHER" id="PTHR35936">
    <property type="entry name" value="MEMBRANE-BOUND LYTIC MUREIN TRANSGLYCOSYLASE F"/>
    <property type="match status" value="1"/>
</dbReference>
<comment type="caution">
    <text evidence="7">The sequence shown here is derived from an EMBL/GenBank/DDBJ whole genome shotgun (WGS) entry which is preliminary data.</text>
</comment>
<dbReference type="Gene3D" id="3.40.190.10">
    <property type="entry name" value="Periplasmic binding protein-like II"/>
    <property type="match status" value="2"/>
</dbReference>
<dbReference type="CDD" id="cd13703">
    <property type="entry name" value="PBP2_HisJ_LAO"/>
    <property type="match status" value="1"/>
</dbReference>
<evidence type="ECO:0000256" key="3">
    <source>
        <dbReference type="ARBA" id="ARBA00022729"/>
    </source>
</evidence>